<keyword evidence="2" id="KW-1185">Reference proteome</keyword>
<sequence length="61" mass="7085">MKVATVEQFKVLEFIKQNFEVEKVSLELLNRYSIKVTDKTGQSLVFKYSENTILWEQGGSL</sequence>
<dbReference type="RefSeq" id="WP_184307138.1">
    <property type="nucleotide sequence ID" value="NZ_JACHEN010000001.1"/>
</dbReference>
<dbReference type="Proteomes" id="UP000579281">
    <property type="component" value="Unassembled WGS sequence"/>
</dbReference>
<name>A0A841KLF1_9FIRM</name>
<dbReference type="AlphaFoldDB" id="A0A841KLF1"/>
<evidence type="ECO:0000313" key="1">
    <source>
        <dbReference type="EMBL" id="MBB6214061.1"/>
    </source>
</evidence>
<gene>
    <name evidence="1" type="ORF">HNQ80_000130</name>
</gene>
<comment type="caution">
    <text evidence="1">The sequence shown here is derived from an EMBL/GenBank/DDBJ whole genome shotgun (WGS) entry which is preliminary data.</text>
</comment>
<organism evidence="1 2">
    <name type="scientific">Anaerosolibacter carboniphilus</name>
    <dbReference type="NCBI Taxonomy" id="1417629"/>
    <lineage>
        <taxon>Bacteria</taxon>
        <taxon>Bacillati</taxon>
        <taxon>Bacillota</taxon>
        <taxon>Clostridia</taxon>
        <taxon>Peptostreptococcales</taxon>
        <taxon>Thermotaleaceae</taxon>
        <taxon>Anaerosolibacter</taxon>
    </lineage>
</organism>
<reference evidence="1 2" key="1">
    <citation type="submission" date="2020-08" db="EMBL/GenBank/DDBJ databases">
        <title>Genomic Encyclopedia of Type Strains, Phase IV (KMG-IV): sequencing the most valuable type-strain genomes for metagenomic binning, comparative biology and taxonomic classification.</title>
        <authorList>
            <person name="Goeker M."/>
        </authorList>
    </citation>
    <scope>NUCLEOTIDE SEQUENCE [LARGE SCALE GENOMIC DNA]</scope>
    <source>
        <strain evidence="1 2">DSM 103526</strain>
    </source>
</reference>
<evidence type="ECO:0000313" key="2">
    <source>
        <dbReference type="Proteomes" id="UP000579281"/>
    </source>
</evidence>
<proteinExistence type="predicted"/>
<dbReference type="EMBL" id="JACHEN010000001">
    <property type="protein sequence ID" value="MBB6214061.1"/>
    <property type="molecule type" value="Genomic_DNA"/>
</dbReference>
<protein>
    <submittedName>
        <fullName evidence="1">Uncharacterized protein</fullName>
    </submittedName>
</protein>
<accession>A0A841KLF1</accession>